<evidence type="ECO:0000313" key="3">
    <source>
        <dbReference type="Proteomes" id="UP000185151"/>
    </source>
</evidence>
<dbReference type="Proteomes" id="UP000185151">
    <property type="component" value="Unassembled WGS sequence"/>
</dbReference>
<protein>
    <submittedName>
        <fullName evidence="2">Type IV pilus assembly protein PilN</fullName>
    </submittedName>
</protein>
<evidence type="ECO:0000313" key="2">
    <source>
        <dbReference type="EMBL" id="SIO65103.1"/>
    </source>
</evidence>
<organism evidence="2 3">
    <name type="scientific">Paraburkholderia phenazinium</name>
    <dbReference type="NCBI Taxonomy" id="60549"/>
    <lineage>
        <taxon>Bacteria</taxon>
        <taxon>Pseudomonadati</taxon>
        <taxon>Pseudomonadota</taxon>
        <taxon>Betaproteobacteria</taxon>
        <taxon>Burkholderiales</taxon>
        <taxon>Burkholderiaceae</taxon>
        <taxon>Paraburkholderia</taxon>
    </lineage>
</organism>
<keyword evidence="1" id="KW-0472">Membrane</keyword>
<proteinExistence type="predicted"/>
<keyword evidence="3" id="KW-1185">Reference proteome</keyword>
<feature type="transmembrane region" description="Helical" evidence="1">
    <location>
        <begin position="38"/>
        <end position="61"/>
    </location>
</feature>
<sequence>MSWMNSRMGTAGHPVWIGGFNLLPYRQRDARLARRCCLLEWLGAALIGCTAVLAVAGWQMFERSRLDAQRAASERELAALAVPLAELARLRHDAEEQGKRGARAVALSAPLTRLLDLLDTLSRVPADGVVLQQLRQHAHETELLATSTDPVASAVWLKQLSTIRGVKSSEVADLHPLARTGHDASAIGSGPVEFAARLRWDEPLKEVVQAVASARAHKRETDKPRGAR</sequence>
<reference evidence="2 3" key="1">
    <citation type="submission" date="2016-11" db="EMBL/GenBank/DDBJ databases">
        <authorList>
            <person name="Jaros S."/>
            <person name="Januszkiewicz K."/>
            <person name="Wedrychowicz H."/>
        </authorList>
    </citation>
    <scope>NUCLEOTIDE SEQUENCE [LARGE SCALE GENOMIC DNA]</scope>
    <source>
        <strain evidence="2 3">GAS95</strain>
    </source>
</reference>
<evidence type="ECO:0000256" key="1">
    <source>
        <dbReference type="SAM" id="Phobius"/>
    </source>
</evidence>
<dbReference type="EMBL" id="FSRU01000002">
    <property type="protein sequence ID" value="SIO65103.1"/>
    <property type="molecule type" value="Genomic_DNA"/>
</dbReference>
<keyword evidence="1" id="KW-1133">Transmembrane helix</keyword>
<accession>A0A1N6L8K9</accession>
<keyword evidence="1" id="KW-0812">Transmembrane</keyword>
<gene>
    <name evidence="2" type="ORF">SAMN05444165_6680</name>
</gene>
<dbReference type="AlphaFoldDB" id="A0A1N6L8K9"/>
<name>A0A1N6L8K9_9BURK</name>